<name>A0A2T5GDZ3_HYDSH</name>
<accession>A0A2T5GDZ3</accession>
<feature type="transmembrane region" description="Helical" evidence="4">
    <location>
        <begin position="89"/>
        <end position="109"/>
    </location>
</feature>
<feature type="domain" description="Putative zinc-finger" evidence="5">
    <location>
        <begin position="4"/>
        <end position="38"/>
    </location>
</feature>
<sequence>MTLCRDVEPLLVAGLDGTLTPAEAEIVTTHLVVCAECRRTKAALEALHDRLRELPEVPMPVSAVDRIWPRILEDRATRRRHRHRRLRRLIAGGAVAAAVIGFAWGTGLWGAPEGGGRSTGGPGAEEREAVRASTLAAAASVPEDHAEATGDLTPKAVGDPEIEASGTRAGPGALPAPDVGVPSAPALDAAGSGTPSAMKTLPTVRLEAVEKAPGSAVRPSGSFGETATPDRALIARFTTTALVVVGDDGKTRYRMTLPEGSIGRVRWDGRRLLFEVGGRRYAVDFSNPDRPVESTASTLP</sequence>
<evidence type="ECO:0000313" key="6">
    <source>
        <dbReference type="EMBL" id="PTQ54401.1"/>
    </source>
</evidence>
<feature type="compositionally biased region" description="Gly residues" evidence="3">
    <location>
        <begin position="113"/>
        <end position="123"/>
    </location>
</feature>
<evidence type="ECO:0000256" key="4">
    <source>
        <dbReference type="SAM" id="Phobius"/>
    </source>
</evidence>
<reference evidence="6 7" key="1">
    <citation type="submission" date="2017-08" db="EMBL/GenBank/DDBJ databases">
        <title>Burning lignite coal seam in the remote Altai Mountains harbors a hydrogen-driven thermophilic microbial community.</title>
        <authorList>
            <person name="Kadnikov V.V."/>
            <person name="Mardanov A.V."/>
            <person name="Ivasenko D."/>
            <person name="Beletsky A.V."/>
            <person name="Karnachuk O.V."/>
            <person name="Ravin N.V."/>
        </authorList>
    </citation>
    <scope>NUCLEOTIDE SEQUENCE [LARGE SCALE GENOMIC DNA]</scope>
    <source>
        <strain evidence="6">AL33</strain>
    </source>
</reference>
<comment type="caution">
    <text evidence="6">The sequence shown here is derived from an EMBL/GenBank/DDBJ whole genome shotgun (WGS) entry which is preliminary data.</text>
</comment>
<dbReference type="EMBL" id="PEBV01000004">
    <property type="protein sequence ID" value="PTQ54401.1"/>
    <property type="molecule type" value="Genomic_DNA"/>
</dbReference>
<keyword evidence="4" id="KW-0472">Membrane</keyword>
<evidence type="ECO:0000256" key="1">
    <source>
        <dbReference type="ARBA" id="ARBA00024353"/>
    </source>
</evidence>
<evidence type="ECO:0000259" key="5">
    <source>
        <dbReference type="Pfam" id="PF13490"/>
    </source>
</evidence>
<feature type="region of interest" description="Disordered" evidence="3">
    <location>
        <begin position="113"/>
        <end position="198"/>
    </location>
</feature>
<dbReference type="Proteomes" id="UP000244180">
    <property type="component" value="Unassembled WGS sequence"/>
</dbReference>
<dbReference type="Pfam" id="PF13490">
    <property type="entry name" value="zf-HC2"/>
    <property type="match status" value="1"/>
</dbReference>
<dbReference type="AlphaFoldDB" id="A0A2T5GDZ3"/>
<dbReference type="Gene3D" id="1.10.10.1320">
    <property type="entry name" value="Anti-sigma factor, zinc-finger domain"/>
    <property type="match status" value="1"/>
</dbReference>
<dbReference type="RefSeq" id="WP_272999655.1">
    <property type="nucleotide sequence ID" value="NZ_PEBV01000004.1"/>
</dbReference>
<dbReference type="InterPro" id="IPR041916">
    <property type="entry name" value="Anti_sigma_zinc_sf"/>
</dbReference>
<organism evidence="6 7">
    <name type="scientific">Hydrogenibacillus schlegelii</name>
    <name type="common">Bacillus schlegelii</name>
    <dbReference type="NCBI Taxonomy" id="1484"/>
    <lineage>
        <taxon>Bacteria</taxon>
        <taxon>Bacillati</taxon>
        <taxon>Bacillota</taxon>
        <taxon>Bacilli</taxon>
        <taxon>Bacillales</taxon>
        <taxon>Bacillales Family X. Incertae Sedis</taxon>
        <taxon>Hydrogenibacillus</taxon>
    </lineage>
</organism>
<dbReference type="InterPro" id="IPR027383">
    <property type="entry name" value="Znf_put"/>
</dbReference>
<gene>
    <name evidence="6" type="ORF">HSCHL_0320</name>
</gene>
<comment type="similarity">
    <text evidence="1">Belongs to the zinc-associated anti-sigma factor (ZAS) superfamily. Anti-sigma-W factor family.</text>
</comment>
<keyword evidence="4" id="KW-0812">Transmembrane</keyword>
<evidence type="ECO:0000256" key="2">
    <source>
        <dbReference type="ARBA" id="ARBA00024438"/>
    </source>
</evidence>
<keyword evidence="4" id="KW-1133">Transmembrane helix</keyword>
<evidence type="ECO:0000256" key="3">
    <source>
        <dbReference type="SAM" id="MobiDB-lite"/>
    </source>
</evidence>
<proteinExistence type="inferred from homology"/>
<feature type="compositionally biased region" description="Low complexity" evidence="3">
    <location>
        <begin position="131"/>
        <end position="141"/>
    </location>
</feature>
<evidence type="ECO:0000313" key="7">
    <source>
        <dbReference type="Proteomes" id="UP000244180"/>
    </source>
</evidence>
<protein>
    <recommendedName>
        <fullName evidence="2">Anti-sigma-W factor RsiW</fullName>
    </recommendedName>
</protein>